<proteinExistence type="predicted"/>
<evidence type="ECO:0000313" key="3">
    <source>
        <dbReference type="Proteomes" id="UP000054226"/>
    </source>
</evidence>
<keyword evidence="3" id="KW-1185">Reference proteome</keyword>
<dbReference type="InterPro" id="IPR038332">
    <property type="entry name" value="PPE_sf"/>
</dbReference>
<dbReference type="PATRIC" id="fig|1284240.4.peg.787"/>
<feature type="region of interest" description="Disordered" evidence="1">
    <location>
        <begin position="296"/>
        <end position="318"/>
    </location>
</feature>
<evidence type="ECO:0008006" key="4">
    <source>
        <dbReference type="Google" id="ProtNLM"/>
    </source>
</evidence>
<feature type="region of interest" description="Disordered" evidence="1">
    <location>
        <begin position="197"/>
        <end position="232"/>
    </location>
</feature>
<dbReference type="Gene3D" id="1.20.1260.20">
    <property type="entry name" value="PPE superfamily"/>
    <property type="match status" value="1"/>
</dbReference>
<evidence type="ECO:0000256" key="1">
    <source>
        <dbReference type="SAM" id="MobiDB-lite"/>
    </source>
</evidence>
<dbReference type="EMBL" id="AOHO01000026">
    <property type="protein sequence ID" value="EME63734.1"/>
    <property type="molecule type" value="Genomic_DNA"/>
</dbReference>
<dbReference type="AlphaFoldDB" id="M2ZTQ7"/>
<organism evidence="2 3">
    <name type="scientific">Amycolatopsis decaplanina DSM 44594</name>
    <dbReference type="NCBI Taxonomy" id="1284240"/>
    <lineage>
        <taxon>Bacteria</taxon>
        <taxon>Bacillati</taxon>
        <taxon>Actinomycetota</taxon>
        <taxon>Actinomycetes</taxon>
        <taxon>Pseudonocardiales</taxon>
        <taxon>Pseudonocardiaceae</taxon>
        <taxon>Amycolatopsis</taxon>
    </lineage>
</organism>
<reference evidence="2 3" key="1">
    <citation type="journal article" date="2013" name="Genome Announc.">
        <title>Draft Genome Sequence of Amycolatopsis decaplanina Strain DSM 44594T.</title>
        <authorList>
            <person name="Kaur N."/>
            <person name="Kumar S."/>
            <person name="Bala M."/>
            <person name="Raghava G.P."/>
            <person name="Mayilraj S."/>
        </authorList>
    </citation>
    <scope>NUCLEOTIDE SEQUENCE [LARGE SCALE GENOMIC DNA]</scope>
    <source>
        <strain evidence="2 3">DSM 44594</strain>
    </source>
</reference>
<comment type="caution">
    <text evidence="2">The sequence shown here is derived from an EMBL/GenBank/DDBJ whole genome shotgun (WGS) entry which is preliminary data.</text>
</comment>
<feature type="compositionally biased region" description="Low complexity" evidence="1">
    <location>
        <begin position="212"/>
        <end position="226"/>
    </location>
</feature>
<sequence length="350" mass="35763">MSTETASADISGVWDVYFGRPTPPEGEVIWEAYSHEELHRMLWQDADITDVSTIAADWSAHRAALVNHAEVLREQRAALLDSWRGSSAEEAAQRLLVLADRVEKIADLAYAGERAAEQAADALAWARAMMPAPPGDPAAPMTDMSANWTFGGAGFSFYADTNASDLQKQRAVQAMRTYESSLTDSSRLIGQAQGAIPAASTMPGGGDTTANGSASPSDGTSASGSSWRRLTGTGGLVQGAMAGASTGAGVAAGTVAGSPAGFVSPLANGARVGAAALPGGLGATAAQAAAESAATRAGSVGHLAPPGSGTRGRSAEEDHTNQLPTIDHALFPLAEPASEAVIGLPLREWR</sequence>
<protein>
    <recommendedName>
        <fullName evidence="4">PPE family domain-containing protein</fullName>
    </recommendedName>
</protein>
<gene>
    <name evidence="2" type="ORF">H074_03934</name>
</gene>
<name>M2ZTQ7_9PSEU</name>
<dbReference type="Proteomes" id="UP000054226">
    <property type="component" value="Unassembled WGS sequence"/>
</dbReference>
<dbReference type="OrthoDB" id="3681508at2"/>
<dbReference type="SUPFAM" id="SSF140459">
    <property type="entry name" value="PE/PPE dimer-like"/>
    <property type="match status" value="1"/>
</dbReference>
<dbReference type="RefSeq" id="WP_007028725.1">
    <property type="nucleotide sequence ID" value="NZ_AOHO01000026.1"/>
</dbReference>
<evidence type="ECO:0000313" key="2">
    <source>
        <dbReference type="EMBL" id="EME63734.1"/>
    </source>
</evidence>
<accession>M2ZTQ7</accession>